<evidence type="ECO:0000313" key="3">
    <source>
        <dbReference type="Proteomes" id="UP000239532"/>
    </source>
</evidence>
<proteinExistence type="predicted"/>
<dbReference type="RefSeq" id="WP_105982157.1">
    <property type="nucleotide sequence ID" value="NZ_MQUC01000003.1"/>
</dbReference>
<keyword evidence="1" id="KW-0812">Transmembrane</keyword>
<reference evidence="2 3" key="1">
    <citation type="submission" date="2016-11" db="EMBL/GenBank/DDBJ databases">
        <title>Trade-off between light-utilization and light-protection in marine flavobacteria.</title>
        <authorList>
            <person name="Kumagai Y."/>
        </authorList>
    </citation>
    <scope>NUCLEOTIDE SEQUENCE [LARGE SCALE GENOMIC DNA]</scope>
    <source>
        <strain evidence="2 3">JCM 17109</strain>
    </source>
</reference>
<organism evidence="2 3">
    <name type="scientific">Nonlabens agnitus</name>
    <dbReference type="NCBI Taxonomy" id="870484"/>
    <lineage>
        <taxon>Bacteria</taxon>
        <taxon>Pseudomonadati</taxon>
        <taxon>Bacteroidota</taxon>
        <taxon>Flavobacteriia</taxon>
        <taxon>Flavobacteriales</taxon>
        <taxon>Flavobacteriaceae</taxon>
        <taxon>Nonlabens</taxon>
    </lineage>
</organism>
<evidence type="ECO:0000313" key="2">
    <source>
        <dbReference type="EMBL" id="PRP66319.1"/>
    </source>
</evidence>
<dbReference type="AlphaFoldDB" id="A0A2S9WS83"/>
<gene>
    <name evidence="2" type="ORF">BST86_04045</name>
</gene>
<comment type="caution">
    <text evidence="2">The sequence shown here is derived from an EMBL/GenBank/DDBJ whole genome shotgun (WGS) entry which is preliminary data.</text>
</comment>
<sequence length="154" mass="17490">MNKLLEKYWEGETSLQEEQDLRDYFKSDRVSQEHLVYKGLFHSYEMEKSIDDGGFDAFAKVKSKQLHNKKFNRRTWTGIAVAASVSLMVAVGSGLYDHSNDADLGTYESPEEAYEATVAALELVSSKFNKGKQNLQPITQINKQTAQVFNINQD</sequence>
<keyword evidence="1" id="KW-0472">Membrane</keyword>
<dbReference type="EMBL" id="MQUC01000003">
    <property type="protein sequence ID" value="PRP66319.1"/>
    <property type="molecule type" value="Genomic_DNA"/>
</dbReference>
<evidence type="ECO:0000256" key="1">
    <source>
        <dbReference type="SAM" id="Phobius"/>
    </source>
</evidence>
<accession>A0A2S9WS83</accession>
<protein>
    <submittedName>
        <fullName evidence="2">Uncharacterized protein</fullName>
    </submittedName>
</protein>
<keyword evidence="1" id="KW-1133">Transmembrane helix</keyword>
<dbReference type="OrthoDB" id="1098521at2"/>
<feature type="transmembrane region" description="Helical" evidence="1">
    <location>
        <begin position="76"/>
        <end position="96"/>
    </location>
</feature>
<keyword evidence="3" id="KW-1185">Reference proteome</keyword>
<dbReference type="Proteomes" id="UP000239532">
    <property type="component" value="Unassembled WGS sequence"/>
</dbReference>
<name>A0A2S9WS83_9FLAO</name>